<dbReference type="Proteomes" id="UP001165395">
    <property type="component" value="Unassembled WGS sequence"/>
</dbReference>
<organism evidence="1 2">
    <name type="scientific">Leeia speluncae</name>
    <dbReference type="NCBI Taxonomy" id="2884804"/>
    <lineage>
        <taxon>Bacteria</taxon>
        <taxon>Pseudomonadati</taxon>
        <taxon>Pseudomonadota</taxon>
        <taxon>Betaproteobacteria</taxon>
        <taxon>Neisseriales</taxon>
        <taxon>Leeiaceae</taxon>
        <taxon>Leeia</taxon>
    </lineage>
</organism>
<keyword evidence="2" id="KW-1185">Reference proteome</keyword>
<reference evidence="1" key="1">
    <citation type="submission" date="2021-10" db="EMBL/GenBank/DDBJ databases">
        <title>The complete genome sequence of Leeia sp. TBRC 13508.</title>
        <authorList>
            <person name="Charoenyingcharoen P."/>
            <person name="Yukphan P."/>
        </authorList>
    </citation>
    <scope>NUCLEOTIDE SEQUENCE</scope>
    <source>
        <strain evidence="1">TBRC 13508</strain>
    </source>
</reference>
<sequence>MLAIRFSNEQIEKIRSEALFYQCACPAQVCVSIASLRGLYEYQQNCLSDTSKTENEVRVHSEIAASVRKAHAEMEACLDTVLTLEGWDRNTFEMPEGLRIKLTEDILSTIDKKENKF</sequence>
<dbReference type="EMBL" id="JAJBZT010000002">
    <property type="protein sequence ID" value="MCB6182825.1"/>
    <property type="molecule type" value="Genomic_DNA"/>
</dbReference>
<protein>
    <submittedName>
        <fullName evidence="1">Uncharacterized protein</fullName>
    </submittedName>
</protein>
<evidence type="ECO:0000313" key="1">
    <source>
        <dbReference type="EMBL" id="MCB6182825.1"/>
    </source>
</evidence>
<accession>A0ABS8D3R8</accession>
<name>A0ABS8D3R8_9NEIS</name>
<gene>
    <name evidence="1" type="ORF">LIN78_04585</name>
</gene>
<comment type="caution">
    <text evidence="1">The sequence shown here is derived from an EMBL/GenBank/DDBJ whole genome shotgun (WGS) entry which is preliminary data.</text>
</comment>
<evidence type="ECO:0000313" key="2">
    <source>
        <dbReference type="Proteomes" id="UP001165395"/>
    </source>
</evidence>
<dbReference type="RefSeq" id="WP_227178941.1">
    <property type="nucleotide sequence ID" value="NZ_JAJBZT010000002.1"/>
</dbReference>
<proteinExistence type="predicted"/>